<accession>A0AAD5XH01</accession>
<comment type="caution">
    <text evidence="4">The sequence shown here is derived from an EMBL/GenBank/DDBJ whole genome shotgun (WGS) entry which is preliminary data.</text>
</comment>
<sequence length="147" mass="15813">TLNKQIGAGNYSTSSGVFPIDCGILNTGPKITFALQHISIEIGPQQYVISRKDGTCFSGISDIGSISSFSGPAYIFGDTFLRAAYTMYDIANNRLGFAQAIHPTAIVNNLTELVQTPATKAMLVKAATNSAVRAKKWISRVSIFFDQ</sequence>
<dbReference type="EMBL" id="JADGJH010000700">
    <property type="protein sequence ID" value="KAJ3124028.1"/>
    <property type="molecule type" value="Genomic_DNA"/>
</dbReference>
<dbReference type="InterPro" id="IPR001461">
    <property type="entry name" value="Aspartic_peptidase_A1"/>
</dbReference>
<feature type="non-terminal residue" evidence="4">
    <location>
        <position position="1"/>
    </location>
</feature>
<organism evidence="4 5">
    <name type="scientific">Physocladia obscura</name>
    <dbReference type="NCBI Taxonomy" id="109957"/>
    <lineage>
        <taxon>Eukaryota</taxon>
        <taxon>Fungi</taxon>
        <taxon>Fungi incertae sedis</taxon>
        <taxon>Chytridiomycota</taxon>
        <taxon>Chytridiomycota incertae sedis</taxon>
        <taxon>Chytridiomycetes</taxon>
        <taxon>Chytridiales</taxon>
        <taxon>Chytriomycetaceae</taxon>
        <taxon>Physocladia</taxon>
    </lineage>
</organism>
<evidence type="ECO:0000259" key="3">
    <source>
        <dbReference type="PROSITE" id="PS51767"/>
    </source>
</evidence>
<keyword evidence="5" id="KW-1185">Reference proteome</keyword>
<dbReference type="InterPro" id="IPR033121">
    <property type="entry name" value="PEPTIDASE_A1"/>
</dbReference>
<dbReference type="Proteomes" id="UP001211907">
    <property type="component" value="Unassembled WGS sequence"/>
</dbReference>
<feature type="disulfide bond" evidence="2">
    <location>
        <begin position="22"/>
        <end position="56"/>
    </location>
</feature>
<dbReference type="AlphaFoldDB" id="A0AAD5XH01"/>
<gene>
    <name evidence="4" type="ORF">HK100_011409</name>
</gene>
<name>A0AAD5XH01_9FUNG</name>
<dbReference type="PROSITE" id="PS51767">
    <property type="entry name" value="PEPTIDASE_A1"/>
    <property type="match status" value="1"/>
</dbReference>
<evidence type="ECO:0000256" key="2">
    <source>
        <dbReference type="PIRSR" id="PIRSR601461-2"/>
    </source>
</evidence>
<dbReference type="Pfam" id="PF00026">
    <property type="entry name" value="Asp"/>
    <property type="match status" value="1"/>
</dbReference>
<reference evidence="4" key="1">
    <citation type="submission" date="2020-05" db="EMBL/GenBank/DDBJ databases">
        <title>Phylogenomic resolution of chytrid fungi.</title>
        <authorList>
            <person name="Stajich J.E."/>
            <person name="Amses K."/>
            <person name="Simmons R."/>
            <person name="Seto K."/>
            <person name="Myers J."/>
            <person name="Bonds A."/>
            <person name="Quandt C.A."/>
            <person name="Barry K."/>
            <person name="Liu P."/>
            <person name="Grigoriev I."/>
            <person name="Longcore J.E."/>
            <person name="James T.Y."/>
        </authorList>
    </citation>
    <scope>NUCLEOTIDE SEQUENCE</scope>
    <source>
        <strain evidence="4">JEL0513</strain>
    </source>
</reference>
<dbReference type="InterPro" id="IPR021109">
    <property type="entry name" value="Peptidase_aspartic_dom_sf"/>
</dbReference>
<evidence type="ECO:0000313" key="5">
    <source>
        <dbReference type="Proteomes" id="UP001211907"/>
    </source>
</evidence>
<dbReference type="Gene3D" id="2.40.70.10">
    <property type="entry name" value="Acid Proteases"/>
    <property type="match status" value="1"/>
</dbReference>
<comment type="similarity">
    <text evidence="1">Belongs to the peptidase A1 family.</text>
</comment>
<evidence type="ECO:0000313" key="4">
    <source>
        <dbReference type="EMBL" id="KAJ3124028.1"/>
    </source>
</evidence>
<evidence type="ECO:0000256" key="1">
    <source>
        <dbReference type="ARBA" id="ARBA00007447"/>
    </source>
</evidence>
<keyword evidence="2" id="KW-1015">Disulfide bond</keyword>
<dbReference type="PANTHER" id="PTHR47966">
    <property type="entry name" value="BETA-SITE APP-CLEAVING ENZYME, ISOFORM A-RELATED"/>
    <property type="match status" value="1"/>
</dbReference>
<dbReference type="GO" id="GO:0006508">
    <property type="term" value="P:proteolysis"/>
    <property type="evidence" value="ECO:0007669"/>
    <property type="project" value="InterPro"/>
</dbReference>
<dbReference type="SUPFAM" id="SSF50630">
    <property type="entry name" value="Acid proteases"/>
    <property type="match status" value="1"/>
</dbReference>
<proteinExistence type="inferred from homology"/>
<dbReference type="PANTHER" id="PTHR47966:SF51">
    <property type="entry name" value="BETA-SITE APP-CLEAVING ENZYME, ISOFORM A-RELATED"/>
    <property type="match status" value="1"/>
</dbReference>
<dbReference type="GO" id="GO:0004190">
    <property type="term" value="F:aspartic-type endopeptidase activity"/>
    <property type="evidence" value="ECO:0007669"/>
    <property type="project" value="InterPro"/>
</dbReference>
<feature type="domain" description="Peptidase A1" evidence="3">
    <location>
        <begin position="1"/>
        <end position="98"/>
    </location>
</feature>
<protein>
    <recommendedName>
        <fullName evidence="3">Peptidase A1 domain-containing protein</fullName>
    </recommendedName>
</protein>